<evidence type="ECO:0000256" key="1">
    <source>
        <dbReference type="SAM" id="SignalP"/>
    </source>
</evidence>
<name>A0ABV9U9H6_9ACTN</name>
<keyword evidence="1" id="KW-0732">Signal</keyword>
<evidence type="ECO:0000313" key="2">
    <source>
        <dbReference type="EMBL" id="MFC4913220.1"/>
    </source>
</evidence>
<protein>
    <recommendedName>
        <fullName evidence="4">Secreted protein</fullName>
    </recommendedName>
</protein>
<comment type="caution">
    <text evidence="2">The sequence shown here is derived from an EMBL/GenBank/DDBJ whole genome shotgun (WGS) entry which is preliminary data.</text>
</comment>
<reference evidence="3" key="1">
    <citation type="journal article" date="2019" name="Int. J. Syst. Evol. Microbiol.">
        <title>The Global Catalogue of Microorganisms (GCM) 10K type strain sequencing project: providing services to taxonomists for standard genome sequencing and annotation.</title>
        <authorList>
            <consortium name="The Broad Institute Genomics Platform"/>
            <consortium name="The Broad Institute Genome Sequencing Center for Infectious Disease"/>
            <person name="Wu L."/>
            <person name="Ma J."/>
        </authorList>
    </citation>
    <scope>NUCLEOTIDE SEQUENCE [LARGE SCALE GENOMIC DNA]</scope>
    <source>
        <strain evidence="3">KLKA75</strain>
    </source>
</reference>
<proteinExistence type="predicted"/>
<dbReference type="Proteomes" id="UP001595872">
    <property type="component" value="Unassembled WGS sequence"/>
</dbReference>
<feature type="chain" id="PRO_5046280826" description="Secreted protein" evidence="1">
    <location>
        <begin position="28"/>
        <end position="163"/>
    </location>
</feature>
<evidence type="ECO:0008006" key="4">
    <source>
        <dbReference type="Google" id="ProtNLM"/>
    </source>
</evidence>
<accession>A0ABV9U9H6</accession>
<feature type="signal peptide" evidence="1">
    <location>
        <begin position="1"/>
        <end position="27"/>
    </location>
</feature>
<keyword evidence="3" id="KW-1185">Reference proteome</keyword>
<dbReference type="RefSeq" id="WP_378263923.1">
    <property type="nucleotide sequence ID" value="NZ_JBHSIT010000015.1"/>
</dbReference>
<dbReference type="EMBL" id="JBHSIT010000015">
    <property type="protein sequence ID" value="MFC4913220.1"/>
    <property type="molecule type" value="Genomic_DNA"/>
</dbReference>
<organism evidence="2 3">
    <name type="scientific">Actinomadura gamaensis</name>
    <dbReference type="NCBI Taxonomy" id="1763541"/>
    <lineage>
        <taxon>Bacteria</taxon>
        <taxon>Bacillati</taxon>
        <taxon>Actinomycetota</taxon>
        <taxon>Actinomycetes</taxon>
        <taxon>Streptosporangiales</taxon>
        <taxon>Thermomonosporaceae</taxon>
        <taxon>Actinomadura</taxon>
    </lineage>
</organism>
<evidence type="ECO:0000313" key="3">
    <source>
        <dbReference type="Proteomes" id="UP001595872"/>
    </source>
</evidence>
<sequence length="163" mass="17469">MRRIAAVAITSGALAAGLLASAGAASADQSPLVPSVKLPAATSGVGAAATHDWATKDGWSTLKASGTYSRTSKKVTAKVWLTDYKKNGWSPAVQFRTFTGKTPYDSRVIGVLNRNTGRPADLKFTFYAGTWYSTHTTHLYVREIGISVSNPRKAAFGPWKKLY</sequence>
<gene>
    <name evidence="2" type="ORF">ACFPCY_38390</name>
</gene>